<dbReference type="SMART" id="SM00387">
    <property type="entry name" value="HATPase_c"/>
    <property type="match status" value="1"/>
</dbReference>
<dbReference type="PRINTS" id="PR00344">
    <property type="entry name" value="BCTRLSENSOR"/>
</dbReference>
<dbReference type="InterPro" id="IPR036890">
    <property type="entry name" value="HATPase_C_sf"/>
</dbReference>
<organism evidence="8 9">
    <name type="scientific">[Clostridium] methylpentosum DSM 5476</name>
    <dbReference type="NCBI Taxonomy" id="537013"/>
    <lineage>
        <taxon>Bacteria</taxon>
        <taxon>Bacillati</taxon>
        <taxon>Bacillota</taxon>
        <taxon>Clostridia</taxon>
        <taxon>Eubacteriales</taxon>
        <taxon>Oscillospiraceae</taxon>
        <taxon>Oscillospiraceae incertae sedis</taxon>
    </lineage>
</organism>
<evidence type="ECO:0000256" key="2">
    <source>
        <dbReference type="ARBA" id="ARBA00012438"/>
    </source>
</evidence>
<evidence type="ECO:0000256" key="5">
    <source>
        <dbReference type="ARBA" id="ARBA00023012"/>
    </source>
</evidence>
<evidence type="ECO:0000256" key="6">
    <source>
        <dbReference type="SAM" id="MobiDB-lite"/>
    </source>
</evidence>
<dbReference type="InterPro" id="IPR050736">
    <property type="entry name" value="Sensor_HK_Regulatory"/>
</dbReference>
<dbReference type="PROSITE" id="PS50109">
    <property type="entry name" value="HIS_KIN"/>
    <property type="match status" value="1"/>
</dbReference>
<dbReference type="CDD" id="cd00075">
    <property type="entry name" value="HATPase"/>
    <property type="match status" value="1"/>
</dbReference>
<evidence type="ECO:0000313" key="9">
    <source>
        <dbReference type="Proteomes" id="UP000003340"/>
    </source>
</evidence>
<dbReference type="EC" id="2.7.13.3" evidence="2"/>
<proteinExistence type="predicted"/>
<keyword evidence="5" id="KW-0902">Two-component regulatory system</keyword>
<dbReference type="InterPro" id="IPR005467">
    <property type="entry name" value="His_kinase_dom"/>
</dbReference>
<evidence type="ECO:0000259" key="7">
    <source>
        <dbReference type="PROSITE" id="PS50109"/>
    </source>
</evidence>
<dbReference type="Gene3D" id="3.30.565.10">
    <property type="entry name" value="Histidine kinase-like ATPase, C-terminal domain"/>
    <property type="match status" value="1"/>
</dbReference>
<comment type="catalytic activity">
    <reaction evidence="1">
        <text>ATP + protein L-histidine = ADP + protein N-phospho-L-histidine.</text>
        <dbReference type="EC" id="2.7.13.3"/>
    </reaction>
</comment>
<keyword evidence="4 8" id="KW-0418">Kinase</keyword>
<accession>C0EI41</accession>
<dbReference type="GO" id="GO:0004673">
    <property type="term" value="F:protein histidine kinase activity"/>
    <property type="evidence" value="ECO:0007669"/>
    <property type="project" value="UniProtKB-EC"/>
</dbReference>
<dbReference type="PANTHER" id="PTHR43711:SF28">
    <property type="entry name" value="SENSOR HISTIDINE KINASE YXDK"/>
    <property type="match status" value="1"/>
</dbReference>
<dbReference type="SUPFAM" id="SSF55874">
    <property type="entry name" value="ATPase domain of HSP90 chaperone/DNA topoisomerase II/histidine kinase"/>
    <property type="match status" value="1"/>
</dbReference>
<dbReference type="eggNOG" id="COG2205">
    <property type="taxonomic scope" value="Bacteria"/>
</dbReference>
<sequence length="172" mass="19138">MSKMQRSDRVDKQNAGVRPKASASCRTDRLFHQLQKQLAPSLCETRLEIDAQPAVVRADEVLVNCLLRNLIGNAKKAAHRDRTVRVKGVQKGNRYCVTVPDRGCGIPEEEIERITEPFYMVNKSRSRAGGGSGLGLAICQKIAELHHTQLKFQSQVGEGTTVCFYLEVEEDA</sequence>
<evidence type="ECO:0000256" key="4">
    <source>
        <dbReference type="ARBA" id="ARBA00022777"/>
    </source>
</evidence>
<dbReference type="Proteomes" id="UP000003340">
    <property type="component" value="Unassembled WGS sequence"/>
</dbReference>
<dbReference type="InterPro" id="IPR004358">
    <property type="entry name" value="Sig_transdc_His_kin-like_C"/>
</dbReference>
<evidence type="ECO:0000313" key="8">
    <source>
        <dbReference type="EMBL" id="EEG28849.1"/>
    </source>
</evidence>
<name>C0EI41_9FIRM</name>
<dbReference type="AlphaFoldDB" id="C0EI41"/>
<dbReference type="STRING" id="537013.CLOSTMETH_03536"/>
<dbReference type="GO" id="GO:0000160">
    <property type="term" value="P:phosphorelay signal transduction system"/>
    <property type="evidence" value="ECO:0007669"/>
    <property type="project" value="UniProtKB-KW"/>
</dbReference>
<feature type="region of interest" description="Disordered" evidence="6">
    <location>
        <begin position="1"/>
        <end position="22"/>
    </location>
</feature>
<dbReference type="Pfam" id="PF02518">
    <property type="entry name" value="HATPase_c"/>
    <property type="match status" value="1"/>
</dbReference>
<gene>
    <name evidence="8" type="ORF">CLOSTMETH_03536</name>
</gene>
<evidence type="ECO:0000256" key="3">
    <source>
        <dbReference type="ARBA" id="ARBA00022679"/>
    </source>
</evidence>
<dbReference type="EMBL" id="ACEC01000124">
    <property type="protein sequence ID" value="EEG28849.1"/>
    <property type="molecule type" value="Genomic_DNA"/>
</dbReference>
<dbReference type="PANTHER" id="PTHR43711">
    <property type="entry name" value="TWO-COMPONENT HISTIDINE KINASE"/>
    <property type="match status" value="1"/>
</dbReference>
<reference evidence="8 9" key="1">
    <citation type="submission" date="2009-01" db="EMBL/GenBank/DDBJ databases">
        <authorList>
            <person name="Fulton L."/>
            <person name="Clifton S."/>
            <person name="Fulton B."/>
            <person name="Xu J."/>
            <person name="Minx P."/>
            <person name="Pepin K.H."/>
            <person name="Johnson M."/>
            <person name="Bhonagiri V."/>
            <person name="Nash W.E."/>
            <person name="Mardis E.R."/>
            <person name="Wilson R.K."/>
        </authorList>
    </citation>
    <scope>NUCLEOTIDE SEQUENCE [LARGE SCALE GENOMIC DNA]</scope>
    <source>
        <strain evidence="8 9">DSM 5476</strain>
    </source>
</reference>
<protein>
    <recommendedName>
        <fullName evidence="2">histidine kinase</fullName>
        <ecNumber evidence="2">2.7.13.3</ecNumber>
    </recommendedName>
</protein>
<reference evidence="8 9" key="2">
    <citation type="submission" date="2009-02" db="EMBL/GenBank/DDBJ databases">
        <title>Draft genome sequence of Clostridium methylpentosum (DSM 5476).</title>
        <authorList>
            <person name="Sudarsanam P."/>
            <person name="Ley R."/>
            <person name="Guruge J."/>
            <person name="Turnbaugh P.J."/>
            <person name="Mahowald M."/>
            <person name="Liep D."/>
            <person name="Gordon J."/>
        </authorList>
    </citation>
    <scope>NUCLEOTIDE SEQUENCE [LARGE SCALE GENOMIC DNA]</scope>
    <source>
        <strain evidence="8 9">DSM 5476</strain>
    </source>
</reference>
<dbReference type="InterPro" id="IPR003594">
    <property type="entry name" value="HATPase_dom"/>
</dbReference>
<evidence type="ECO:0000256" key="1">
    <source>
        <dbReference type="ARBA" id="ARBA00000085"/>
    </source>
</evidence>
<keyword evidence="9" id="KW-1185">Reference proteome</keyword>
<keyword evidence="3" id="KW-0808">Transferase</keyword>
<dbReference type="HOGENOM" id="CLU_000445_89_31_9"/>
<feature type="domain" description="Histidine kinase" evidence="7">
    <location>
        <begin position="47"/>
        <end position="170"/>
    </location>
</feature>
<feature type="compositionally biased region" description="Basic and acidic residues" evidence="6">
    <location>
        <begin position="1"/>
        <end position="12"/>
    </location>
</feature>
<comment type="caution">
    <text evidence="8">The sequence shown here is derived from an EMBL/GenBank/DDBJ whole genome shotgun (WGS) entry which is preliminary data.</text>
</comment>